<proteinExistence type="predicted"/>
<name>A0A7L8AIU3_9FLAO</name>
<feature type="compositionally biased region" description="Basic and acidic residues" evidence="2">
    <location>
        <begin position="24"/>
        <end position="53"/>
    </location>
</feature>
<evidence type="ECO:0000313" key="4">
    <source>
        <dbReference type="Proteomes" id="UP000516764"/>
    </source>
</evidence>
<keyword evidence="4" id="KW-1185">Reference proteome</keyword>
<dbReference type="Proteomes" id="UP000516764">
    <property type="component" value="Chromosome"/>
</dbReference>
<feature type="region of interest" description="Disordered" evidence="2">
    <location>
        <begin position="1"/>
        <end position="79"/>
    </location>
</feature>
<dbReference type="KEGG" id="phal:H9I45_05645"/>
<feature type="compositionally biased region" description="Basic and acidic residues" evidence="2">
    <location>
        <begin position="8"/>
        <end position="17"/>
    </location>
</feature>
<keyword evidence="1" id="KW-0175">Coiled coil</keyword>
<dbReference type="InterPro" id="IPR007139">
    <property type="entry name" value="DUF349"/>
</dbReference>
<evidence type="ECO:0000313" key="3">
    <source>
        <dbReference type="EMBL" id="QOD61925.1"/>
    </source>
</evidence>
<dbReference type="RefSeq" id="WP_088353107.1">
    <property type="nucleotide sequence ID" value="NZ_CP061813.1"/>
</dbReference>
<evidence type="ECO:0000256" key="1">
    <source>
        <dbReference type="SAM" id="Coils"/>
    </source>
</evidence>
<evidence type="ECO:0000256" key="2">
    <source>
        <dbReference type="SAM" id="MobiDB-lite"/>
    </source>
</evidence>
<dbReference type="EMBL" id="CP061813">
    <property type="protein sequence ID" value="QOD61925.1"/>
    <property type="molecule type" value="Genomic_DNA"/>
</dbReference>
<dbReference type="Pfam" id="PF03993">
    <property type="entry name" value="DUF349"/>
    <property type="match status" value="5"/>
</dbReference>
<feature type="coiled-coil region" evidence="1">
    <location>
        <begin position="274"/>
        <end position="313"/>
    </location>
</feature>
<feature type="coiled-coil region" evidence="1">
    <location>
        <begin position="602"/>
        <end position="629"/>
    </location>
</feature>
<gene>
    <name evidence="3" type="ORF">H9I45_05645</name>
</gene>
<feature type="coiled-coil region" evidence="1">
    <location>
        <begin position="178"/>
        <end position="217"/>
    </location>
</feature>
<feature type="compositionally biased region" description="Acidic residues" evidence="2">
    <location>
        <begin position="70"/>
        <end position="79"/>
    </location>
</feature>
<organism evidence="3 4">
    <name type="scientific">Polaribacter haliotis</name>
    <dbReference type="NCBI Taxonomy" id="1888915"/>
    <lineage>
        <taxon>Bacteria</taxon>
        <taxon>Pseudomonadati</taxon>
        <taxon>Bacteroidota</taxon>
        <taxon>Flavobacteriia</taxon>
        <taxon>Flavobacteriales</taxon>
        <taxon>Flavobacteriaceae</taxon>
    </lineage>
</organism>
<protein>
    <submittedName>
        <fullName evidence="3">DUF349 domain-containing protein</fullName>
    </submittedName>
</protein>
<dbReference type="OrthoDB" id="5422202at2"/>
<accession>A0A7L8AIU3</accession>
<sequence length="665" mass="78073">MLENNDENVEKTVKNTEETVNETPKADVDSSKEVNEVEKPLEETVEVKEEKNSELTNEVEESTENGIQEKEEETNEAVDEIEKSVAEEAENSDSKEEEAPKVDYSKANLEELVVALKRVISGNPVHKIKSQVDAIKNAFNQKFGALLAEKKEAFLAEGGNSIDFQFSSPIKSEYNTLLSNYKKERDAHYKDLEKQLNENLEKRLKVIEDLKTLIEDADTATMYKNFKDLQDNWRAIGPVSKTRYNDTWKIYHHHVERFYDLLHLSNDFRDLDFRNNLEEKLKIIKQAEALAEKDDITEAFKELQELHKKWKEDIGPVSSEMREEVWHKFSVVTKKIHDKRHQYFRDMRSKYQEIIDNKLEVIEVLNNYDTSNNTSHKDWQESIKHVEQLRQLYFNAGKLPYNKSEEVWQKFKAATKKFNSSKNLFYKQEKSGQQENLEKKIALIEIAESFKESEDWDMATNAMKKIQSDWKKIGHVPRKFSDDIWKRFKAACNHYFDRFHEQKNAVSKEQQVAVDAKKALLDSLKEKESHTKESVLEAINSWRELGVLPRNVRHLEGKFNKQIDKMLESLSLDKQEVAMLKFTNSLDSLVANKDFRKLDSEQMFIRKKIDEVNREISQLENNLGFFSNAKADNPLVTNVKKQVEQFRVDLDIWKEKLNYLKSLDY</sequence>
<dbReference type="AlphaFoldDB" id="A0A7L8AIU3"/>
<reference evidence="3 4" key="1">
    <citation type="journal article" date="2016" name="Int. J. Syst. Evol. Microbiol.">
        <title>Polaribacter haliotis sp. nov., isolated from the gut of abalone Haliotis discus hannai.</title>
        <authorList>
            <person name="Kim Y.O."/>
            <person name="Park I.S."/>
            <person name="Park S."/>
            <person name="Nam B.H."/>
            <person name="Park J.M."/>
            <person name="Kim D.G."/>
            <person name="Yoon J.H."/>
        </authorList>
    </citation>
    <scope>NUCLEOTIDE SEQUENCE [LARGE SCALE GENOMIC DNA]</scope>
    <source>
        <strain evidence="3 4">KCTC 52418</strain>
    </source>
</reference>